<reference evidence="3" key="2">
    <citation type="submission" date="2015-06" db="UniProtKB">
        <authorList>
            <consortium name="EnsemblPlants"/>
        </authorList>
    </citation>
    <scope>IDENTIFICATION</scope>
    <source>
        <strain evidence="3">DM1-3 516 R44</strain>
    </source>
</reference>
<dbReference type="EnsemblPlants" id="PGSC0003DMT400091676">
    <property type="protein sequence ID" value="PGSC0003DMT400091676"/>
    <property type="gene ID" value="PGSC0003DMG400041247"/>
</dbReference>
<dbReference type="Proteomes" id="UP000011115">
    <property type="component" value="Unassembled WGS sequence"/>
</dbReference>
<dbReference type="GO" id="GO:0009579">
    <property type="term" value="C:thylakoid"/>
    <property type="evidence" value="ECO:0000318"/>
    <property type="project" value="GO_Central"/>
</dbReference>
<dbReference type="InParanoid" id="M1DN59"/>
<keyword evidence="4" id="KW-1185">Reference proteome</keyword>
<evidence type="ECO:0000313" key="3">
    <source>
        <dbReference type="EnsemblPlants" id="PGSC0003DMT400091676"/>
    </source>
</evidence>
<dbReference type="PANTHER" id="PTHR33180:SF31">
    <property type="entry name" value="POLYPROTEIN PROTEIN"/>
    <property type="match status" value="1"/>
</dbReference>
<dbReference type="PANTHER" id="PTHR33180">
    <property type="entry name" value="PHOTOSYSTEM II CP43 REACTION CENTER PROTEIN"/>
    <property type="match status" value="1"/>
</dbReference>
<dbReference type="GO" id="GO:0009523">
    <property type="term" value="C:photosystem II"/>
    <property type="evidence" value="ECO:0000318"/>
    <property type="project" value="GO_Central"/>
</dbReference>
<protein>
    <recommendedName>
        <fullName evidence="2">Putative plant transposon protein domain-containing protein</fullName>
    </recommendedName>
</protein>
<organism evidence="3 4">
    <name type="scientific">Solanum tuberosum</name>
    <name type="common">Potato</name>
    <dbReference type="NCBI Taxonomy" id="4113"/>
    <lineage>
        <taxon>Eukaryota</taxon>
        <taxon>Viridiplantae</taxon>
        <taxon>Streptophyta</taxon>
        <taxon>Embryophyta</taxon>
        <taxon>Tracheophyta</taxon>
        <taxon>Spermatophyta</taxon>
        <taxon>Magnoliopsida</taxon>
        <taxon>eudicotyledons</taxon>
        <taxon>Gunneridae</taxon>
        <taxon>Pentapetalae</taxon>
        <taxon>asterids</taxon>
        <taxon>lamiids</taxon>
        <taxon>Solanales</taxon>
        <taxon>Solanaceae</taxon>
        <taxon>Solanoideae</taxon>
        <taxon>Solaneae</taxon>
        <taxon>Solanum</taxon>
    </lineage>
</organism>
<dbReference type="PaxDb" id="4113-PGSC0003DMT400091676"/>
<sequence length="319" mass="35119">MHCNFWWATPSSPIGFGDSPNGPDHRRPVLILENFLTGIFGEPDLARLSDSTTRQLVRQVFLQRNDSDASNSASSPTSAQIVVPAPPVQGSPARSLNRPKAERLKTIIEEKRLSTDGVVDSTPRWIQAGVPTEKKDLNVAARYWFRFINSTIMTSQNESIICHTKADYLGSIIVGKRLNSGAIIGQEMAMRVKKFHTSLPFLVLISELCRRAHIPRDKKLDVEVTPTSSTDIWCIKAEYHKDESKRKRSTMVDTSLTVDINTLPPEAVLPTPAIRPIGISSSTPSVTLSSSAAPPTPRSIARTIASHHAATDETPSPFY</sequence>
<evidence type="ECO:0000259" key="2">
    <source>
        <dbReference type="Pfam" id="PF20167"/>
    </source>
</evidence>
<evidence type="ECO:0000256" key="1">
    <source>
        <dbReference type="SAM" id="MobiDB-lite"/>
    </source>
</evidence>
<dbReference type="Gramene" id="PGSC0003DMT400091676">
    <property type="protein sequence ID" value="PGSC0003DMT400091676"/>
    <property type="gene ID" value="PGSC0003DMG400041247"/>
</dbReference>
<accession>M1DN59</accession>
<name>M1DN59_SOLTU</name>
<reference evidence="4" key="1">
    <citation type="journal article" date="2011" name="Nature">
        <title>Genome sequence and analysis of the tuber crop potato.</title>
        <authorList>
            <consortium name="The Potato Genome Sequencing Consortium"/>
        </authorList>
    </citation>
    <scope>NUCLEOTIDE SEQUENCE [LARGE SCALE GENOMIC DNA]</scope>
    <source>
        <strain evidence="4">cv. DM1-3 516 R44</strain>
    </source>
</reference>
<dbReference type="Pfam" id="PF20167">
    <property type="entry name" value="Transposase_32"/>
    <property type="match status" value="1"/>
</dbReference>
<proteinExistence type="predicted"/>
<dbReference type="HOGENOM" id="CLU_1055257_0_0_1"/>
<dbReference type="InterPro" id="IPR046796">
    <property type="entry name" value="Transposase_32_dom"/>
</dbReference>
<evidence type="ECO:0000313" key="4">
    <source>
        <dbReference type="Proteomes" id="UP000011115"/>
    </source>
</evidence>
<feature type="domain" description="Putative plant transposon protein" evidence="2">
    <location>
        <begin position="118"/>
        <end position="215"/>
    </location>
</feature>
<feature type="region of interest" description="Disordered" evidence="1">
    <location>
        <begin position="67"/>
        <end position="99"/>
    </location>
</feature>
<dbReference type="AlphaFoldDB" id="M1DN59"/>